<dbReference type="PANTHER" id="PTHR43700">
    <property type="entry name" value="PHOSPHORIBOSYLAMINOIMIDAZOLE-SUCCINOCARBOXAMIDE SYNTHASE"/>
    <property type="match status" value="1"/>
</dbReference>
<dbReference type="RefSeq" id="WP_103426855.1">
    <property type="nucleotide sequence ID" value="NZ_CP026309.1"/>
</dbReference>
<dbReference type="Gene3D" id="3.30.470.20">
    <property type="entry name" value="ATP-grasp fold, B domain"/>
    <property type="match status" value="1"/>
</dbReference>
<keyword evidence="5" id="KW-0658">Purine biosynthesis</keyword>
<protein>
    <recommendedName>
        <fullName evidence="2">phosphoribosylaminoimidazolesuccinocarboxamide synthase</fullName>
        <ecNumber evidence="2">6.3.2.6</ecNumber>
    </recommendedName>
</protein>
<dbReference type="Gene3D" id="3.30.200.20">
    <property type="entry name" value="Phosphorylase Kinase, domain 1"/>
    <property type="match status" value="1"/>
</dbReference>
<evidence type="ECO:0000313" key="8">
    <source>
        <dbReference type="EMBL" id="AUV83166.1"/>
    </source>
</evidence>
<keyword evidence="9" id="KW-1185">Reference proteome</keyword>
<dbReference type="PANTHER" id="PTHR43700:SF1">
    <property type="entry name" value="PHOSPHORIBOSYLAMINOIMIDAZOLE-SUCCINOCARBOXAMIDE SYNTHASE"/>
    <property type="match status" value="1"/>
</dbReference>
<evidence type="ECO:0000256" key="3">
    <source>
        <dbReference type="ARBA" id="ARBA00022598"/>
    </source>
</evidence>
<keyword evidence="6" id="KW-0067">ATP-binding</keyword>
<dbReference type="NCBIfam" id="NF010566">
    <property type="entry name" value="PRK13959.1-4"/>
    <property type="match status" value="1"/>
</dbReference>
<keyword evidence="4" id="KW-0547">Nucleotide-binding</keyword>
<evidence type="ECO:0000256" key="1">
    <source>
        <dbReference type="ARBA" id="ARBA00004672"/>
    </source>
</evidence>
<reference evidence="8 9" key="1">
    <citation type="submission" date="2018-01" db="EMBL/GenBank/DDBJ databases">
        <title>Complete genome sequence of Salinigranum rubrum GX10T, an extremely halophilic archaeon isolated from a marine solar saltern.</title>
        <authorList>
            <person name="Han S."/>
        </authorList>
    </citation>
    <scope>NUCLEOTIDE SEQUENCE [LARGE SCALE GENOMIC DNA]</scope>
    <source>
        <strain evidence="8 9">GX10</strain>
    </source>
</reference>
<evidence type="ECO:0000256" key="4">
    <source>
        <dbReference type="ARBA" id="ARBA00022741"/>
    </source>
</evidence>
<dbReference type="SUPFAM" id="SSF56104">
    <property type="entry name" value="SAICAR synthase-like"/>
    <property type="match status" value="1"/>
</dbReference>
<dbReference type="EC" id="6.3.2.6" evidence="2"/>
<accession>A0A2I8VML3</accession>
<dbReference type="InterPro" id="IPR028923">
    <property type="entry name" value="SAICAR_synt/ADE2_N"/>
</dbReference>
<feature type="domain" description="SAICAR synthetase/ADE2 N-terminal" evidence="7">
    <location>
        <begin position="23"/>
        <end position="279"/>
    </location>
</feature>
<evidence type="ECO:0000256" key="2">
    <source>
        <dbReference type="ARBA" id="ARBA00012217"/>
    </source>
</evidence>
<dbReference type="GO" id="GO:0005737">
    <property type="term" value="C:cytoplasm"/>
    <property type="evidence" value="ECO:0007669"/>
    <property type="project" value="TreeGrafter"/>
</dbReference>
<name>A0A2I8VML3_9EURY</name>
<evidence type="ECO:0000259" key="7">
    <source>
        <dbReference type="Pfam" id="PF01259"/>
    </source>
</evidence>
<evidence type="ECO:0000256" key="6">
    <source>
        <dbReference type="ARBA" id="ARBA00022840"/>
    </source>
</evidence>
<dbReference type="GeneID" id="35593861"/>
<gene>
    <name evidence="8" type="ORF">C2R22_17175</name>
</gene>
<organism evidence="8 9">
    <name type="scientific">Salinigranum rubrum</name>
    <dbReference type="NCBI Taxonomy" id="755307"/>
    <lineage>
        <taxon>Archaea</taxon>
        <taxon>Methanobacteriati</taxon>
        <taxon>Methanobacteriota</taxon>
        <taxon>Stenosarchaea group</taxon>
        <taxon>Halobacteria</taxon>
        <taxon>Halobacteriales</taxon>
        <taxon>Haloferacaceae</taxon>
        <taxon>Salinigranum</taxon>
    </lineage>
</organism>
<dbReference type="GO" id="GO:0004639">
    <property type="term" value="F:phosphoribosylaminoimidazolesuccinocarboxamide synthase activity"/>
    <property type="evidence" value="ECO:0007669"/>
    <property type="project" value="UniProtKB-EC"/>
</dbReference>
<dbReference type="AlphaFoldDB" id="A0A2I8VML3"/>
<dbReference type="UniPathway" id="UPA00074">
    <property type="reaction ID" value="UER00131"/>
</dbReference>
<dbReference type="GO" id="GO:0005524">
    <property type="term" value="F:ATP binding"/>
    <property type="evidence" value="ECO:0007669"/>
    <property type="project" value="UniProtKB-KW"/>
</dbReference>
<proteinExistence type="predicted"/>
<sequence>MTSVKEIHADRDPREGKLGRGRFYFTDDYSVFDWGRMPDEIPEKGAALCTMGAANFELLDVNHVPTHYRGVYEANDDPTETDPKELGECETPPRTMAIELARVPDLPRDGEAYDYEAYHSAAADGYVVPLEIVFRNTVPEGSSLRRRRSPSEFDLDFAEWPDEVVDLPEPIVEFSTKFEEQDRYLSRDEAEAIAGRASLDRLEELALGVNTVVTMRAEQTGFTHEDGKIEVVYDDGTLKVADVVGTFDENRFSYRGQELSKEVVRQYYRRTDPDWVEAVSAAKSEAKAQGVADWRGLCEESPDPLPVEVVETVSEMYAAGTNGYTDFEWFDAPSLDEVVETVRGL</sequence>
<dbReference type="OrthoDB" id="10775at2157"/>
<comment type="pathway">
    <text evidence="1">Purine metabolism; IMP biosynthesis via de novo pathway; 5-amino-1-(5-phospho-D-ribosyl)imidazole-4-carboxamide from 5-amino-1-(5-phospho-D-ribosyl)imidazole-4-carboxylate: step 1/2.</text>
</comment>
<dbReference type="KEGG" id="srub:C2R22_17175"/>
<keyword evidence="3" id="KW-0436">Ligase</keyword>
<evidence type="ECO:0000256" key="5">
    <source>
        <dbReference type="ARBA" id="ARBA00022755"/>
    </source>
</evidence>
<evidence type="ECO:0000313" key="9">
    <source>
        <dbReference type="Proteomes" id="UP000236584"/>
    </source>
</evidence>
<dbReference type="Proteomes" id="UP000236584">
    <property type="component" value="Chromosome"/>
</dbReference>
<dbReference type="EMBL" id="CP026309">
    <property type="protein sequence ID" value="AUV83166.1"/>
    <property type="molecule type" value="Genomic_DNA"/>
</dbReference>
<dbReference type="GO" id="GO:0006189">
    <property type="term" value="P:'de novo' IMP biosynthetic process"/>
    <property type="evidence" value="ECO:0007669"/>
    <property type="project" value="UniProtKB-UniPathway"/>
</dbReference>
<dbReference type="Pfam" id="PF01259">
    <property type="entry name" value="SAICAR_synt"/>
    <property type="match status" value="1"/>
</dbReference>